<keyword evidence="8" id="KW-1185">Reference proteome</keyword>
<dbReference type="InterPro" id="IPR003018">
    <property type="entry name" value="GAF"/>
</dbReference>
<protein>
    <submittedName>
        <fullName evidence="7">ANTAR domain-containing protein</fullName>
    </submittedName>
</protein>
<sequence length="414" mass="43827">MRHLTVAQAVLSGGRLTSTAAQALAEADEGLRAAQHSLEHLVGLEVPAPLPRPGADEAMAAVLPTAILTTDRHGAVLRANRAALRLLELGQSSLFHKPLFALMDPERRRVARRMLSQAVISGQATDLQLDLRLRSGQALSCHAWLTPHHTGDSTGRPEVAAVRWVLERDGSTHGEGAAHAALVELCRLGVVDADLRSMLSRVVRLAAAAVPGVDDASVVLGDPDSPAVVAASSAQAQSVDGLQVLSGEGPTADAFHGRCAVLVQDLASDLRWPELSTRAPGARVRSVLALPLHLDGQAEADDLVPGGVLTLYGSGVGALGLPVTDEAVRPFAAAAEKLVRDSNLVSDLVATRDQLREALRSRAVIDQAKGIVMAHRHCTAEEAFQHLRRLSNTRKRKLREVAQELVDAARAARP</sequence>
<dbReference type="Gene3D" id="1.10.10.10">
    <property type="entry name" value="Winged helix-like DNA-binding domain superfamily/Winged helix DNA-binding domain"/>
    <property type="match status" value="1"/>
</dbReference>
<proteinExistence type="predicted"/>
<gene>
    <name evidence="7" type="ORF">ACIB24_18990</name>
</gene>
<dbReference type="PROSITE" id="PS50112">
    <property type="entry name" value="PAS"/>
    <property type="match status" value="1"/>
</dbReference>
<organism evidence="7 8">
    <name type="scientific">Spongisporangium articulatum</name>
    <dbReference type="NCBI Taxonomy" id="3362603"/>
    <lineage>
        <taxon>Bacteria</taxon>
        <taxon>Bacillati</taxon>
        <taxon>Actinomycetota</taxon>
        <taxon>Actinomycetes</taxon>
        <taxon>Kineosporiales</taxon>
        <taxon>Kineosporiaceae</taxon>
        <taxon>Spongisporangium</taxon>
    </lineage>
</organism>
<dbReference type="SUPFAM" id="SSF52172">
    <property type="entry name" value="CheY-like"/>
    <property type="match status" value="1"/>
</dbReference>
<dbReference type="InterPro" id="IPR000014">
    <property type="entry name" value="PAS"/>
</dbReference>
<dbReference type="Proteomes" id="UP001612915">
    <property type="component" value="Unassembled WGS sequence"/>
</dbReference>
<evidence type="ECO:0000256" key="1">
    <source>
        <dbReference type="ARBA" id="ARBA00022679"/>
    </source>
</evidence>
<keyword evidence="2" id="KW-0418">Kinase</keyword>
<dbReference type="RefSeq" id="WP_398283563.1">
    <property type="nucleotide sequence ID" value="NZ_JBITLV010000006.1"/>
</dbReference>
<evidence type="ECO:0000259" key="5">
    <source>
        <dbReference type="PROSITE" id="PS50112"/>
    </source>
</evidence>
<evidence type="ECO:0000313" key="8">
    <source>
        <dbReference type="Proteomes" id="UP001612915"/>
    </source>
</evidence>
<dbReference type="SUPFAM" id="SSF55781">
    <property type="entry name" value="GAF domain-like"/>
    <property type="match status" value="1"/>
</dbReference>
<dbReference type="InterPro" id="IPR011006">
    <property type="entry name" value="CheY-like_superfamily"/>
</dbReference>
<feature type="domain" description="ANTAR" evidence="6">
    <location>
        <begin position="345"/>
        <end position="406"/>
    </location>
</feature>
<dbReference type="Gene3D" id="3.30.450.40">
    <property type="match status" value="1"/>
</dbReference>
<dbReference type="InterPro" id="IPR013767">
    <property type="entry name" value="PAS_fold"/>
</dbReference>
<dbReference type="Gene3D" id="3.30.450.20">
    <property type="entry name" value="PAS domain"/>
    <property type="match status" value="1"/>
</dbReference>
<dbReference type="EMBL" id="JBITLV010000006">
    <property type="protein sequence ID" value="MFI7589155.1"/>
    <property type="molecule type" value="Genomic_DNA"/>
</dbReference>
<dbReference type="PROSITE" id="PS50921">
    <property type="entry name" value="ANTAR"/>
    <property type="match status" value="1"/>
</dbReference>
<evidence type="ECO:0000313" key="7">
    <source>
        <dbReference type="EMBL" id="MFI7589155.1"/>
    </source>
</evidence>
<dbReference type="SMART" id="SM00091">
    <property type="entry name" value="PAS"/>
    <property type="match status" value="1"/>
</dbReference>
<dbReference type="InterPro" id="IPR005561">
    <property type="entry name" value="ANTAR"/>
</dbReference>
<dbReference type="InterPro" id="IPR036388">
    <property type="entry name" value="WH-like_DNA-bd_sf"/>
</dbReference>
<evidence type="ECO:0000256" key="2">
    <source>
        <dbReference type="ARBA" id="ARBA00022777"/>
    </source>
</evidence>
<reference evidence="7 8" key="1">
    <citation type="submission" date="2024-10" db="EMBL/GenBank/DDBJ databases">
        <title>The Natural Products Discovery Center: Release of the First 8490 Sequenced Strains for Exploring Actinobacteria Biosynthetic Diversity.</title>
        <authorList>
            <person name="Kalkreuter E."/>
            <person name="Kautsar S.A."/>
            <person name="Yang D."/>
            <person name="Bader C.D."/>
            <person name="Teijaro C.N."/>
            <person name="Fluegel L."/>
            <person name="Davis C.M."/>
            <person name="Simpson J.R."/>
            <person name="Lauterbach L."/>
            <person name="Steele A.D."/>
            <person name="Gui C."/>
            <person name="Meng S."/>
            <person name="Li G."/>
            <person name="Viehrig K."/>
            <person name="Ye F."/>
            <person name="Su P."/>
            <person name="Kiefer A.F."/>
            <person name="Nichols A."/>
            <person name="Cepeda A.J."/>
            <person name="Yan W."/>
            <person name="Fan B."/>
            <person name="Jiang Y."/>
            <person name="Adhikari A."/>
            <person name="Zheng C.-J."/>
            <person name="Schuster L."/>
            <person name="Cowan T.M."/>
            <person name="Smanski M.J."/>
            <person name="Chevrette M.G."/>
            <person name="De Carvalho L.P.S."/>
            <person name="Shen B."/>
        </authorList>
    </citation>
    <scope>NUCLEOTIDE SEQUENCE [LARGE SCALE GENOMIC DNA]</scope>
    <source>
        <strain evidence="7 8">NPDC049639</strain>
    </source>
</reference>
<comment type="caution">
    <text evidence="7">The sequence shown here is derived from an EMBL/GenBank/DDBJ whole genome shotgun (WGS) entry which is preliminary data.</text>
</comment>
<evidence type="ECO:0000259" key="6">
    <source>
        <dbReference type="PROSITE" id="PS50921"/>
    </source>
</evidence>
<evidence type="ECO:0000256" key="3">
    <source>
        <dbReference type="ARBA" id="ARBA00023015"/>
    </source>
</evidence>
<evidence type="ECO:0000256" key="4">
    <source>
        <dbReference type="ARBA" id="ARBA00023163"/>
    </source>
</evidence>
<keyword evidence="1" id="KW-0808">Transferase</keyword>
<dbReference type="CDD" id="cd00130">
    <property type="entry name" value="PAS"/>
    <property type="match status" value="1"/>
</dbReference>
<accession>A0ABW8ARY0</accession>
<dbReference type="InterPro" id="IPR029016">
    <property type="entry name" value="GAF-like_dom_sf"/>
</dbReference>
<dbReference type="Pfam" id="PF03861">
    <property type="entry name" value="ANTAR"/>
    <property type="match status" value="1"/>
</dbReference>
<dbReference type="Pfam" id="PF13185">
    <property type="entry name" value="GAF_2"/>
    <property type="match status" value="1"/>
</dbReference>
<dbReference type="InterPro" id="IPR035965">
    <property type="entry name" value="PAS-like_dom_sf"/>
</dbReference>
<dbReference type="SMART" id="SM01012">
    <property type="entry name" value="ANTAR"/>
    <property type="match status" value="1"/>
</dbReference>
<dbReference type="Pfam" id="PF00989">
    <property type="entry name" value="PAS"/>
    <property type="match status" value="1"/>
</dbReference>
<keyword evidence="4" id="KW-0804">Transcription</keyword>
<dbReference type="SUPFAM" id="SSF55785">
    <property type="entry name" value="PYP-like sensor domain (PAS domain)"/>
    <property type="match status" value="1"/>
</dbReference>
<feature type="domain" description="PAS" evidence="5">
    <location>
        <begin position="55"/>
        <end position="122"/>
    </location>
</feature>
<keyword evidence="3" id="KW-0805">Transcription regulation</keyword>
<name>A0ABW8ARY0_9ACTN</name>